<protein>
    <recommendedName>
        <fullName evidence="1">ATP-dependent DNA helicase</fullName>
        <ecNumber evidence="1">5.6.2.3</ecNumber>
    </recommendedName>
</protein>
<gene>
    <name evidence="4" type="ORF">ZT3D7_G7826</name>
</gene>
<keyword evidence="1" id="KW-0547">Nucleotide-binding</keyword>
<keyword evidence="1" id="KW-0378">Hydrolase</keyword>
<feature type="compositionally biased region" description="Basic and acidic residues" evidence="2">
    <location>
        <begin position="17"/>
        <end position="33"/>
    </location>
</feature>
<dbReference type="CDD" id="cd18037">
    <property type="entry name" value="DEXSc_Pif1_like"/>
    <property type="match status" value="1"/>
</dbReference>
<feature type="compositionally biased region" description="Low complexity" evidence="2">
    <location>
        <begin position="48"/>
        <end position="61"/>
    </location>
</feature>
<dbReference type="InterPro" id="IPR010285">
    <property type="entry name" value="DNA_helicase_pif1-like_DEAD"/>
</dbReference>
<dbReference type="PANTHER" id="PTHR47642:SF5">
    <property type="entry name" value="ATP-DEPENDENT DNA HELICASE"/>
    <property type="match status" value="1"/>
</dbReference>
<feature type="compositionally biased region" description="Low complexity" evidence="2">
    <location>
        <begin position="224"/>
        <end position="238"/>
    </location>
</feature>
<dbReference type="InterPro" id="IPR003593">
    <property type="entry name" value="AAA+_ATPase"/>
</dbReference>
<feature type="region of interest" description="Disordered" evidence="2">
    <location>
        <begin position="213"/>
        <end position="247"/>
    </location>
</feature>
<dbReference type="GO" id="GO:0016887">
    <property type="term" value="F:ATP hydrolysis activity"/>
    <property type="evidence" value="ECO:0007669"/>
    <property type="project" value="RHEA"/>
</dbReference>
<dbReference type="SMART" id="SM00382">
    <property type="entry name" value="AAA"/>
    <property type="match status" value="1"/>
</dbReference>
<dbReference type="Pfam" id="PF05970">
    <property type="entry name" value="PIF1"/>
    <property type="match status" value="1"/>
</dbReference>
<evidence type="ECO:0000313" key="4">
    <source>
        <dbReference type="EMBL" id="SMQ52673.1"/>
    </source>
</evidence>
<dbReference type="GO" id="GO:0000723">
    <property type="term" value="P:telomere maintenance"/>
    <property type="evidence" value="ECO:0007669"/>
    <property type="project" value="InterPro"/>
</dbReference>
<evidence type="ECO:0000313" key="5">
    <source>
        <dbReference type="Proteomes" id="UP000215127"/>
    </source>
</evidence>
<dbReference type="PANTHER" id="PTHR47642">
    <property type="entry name" value="ATP-DEPENDENT DNA HELICASE"/>
    <property type="match status" value="1"/>
</dbReference>
<dbReference type="STRING" id="1276538.A0A1X7RZ14"/>
<dbReference type="GO" id="GO:0043139">
    <property type="term" value="F:5'-3' DNA helicase activity"/>
    <property type="evidence" value="ECO:0007669"/>
    <property type="project" value="UniProtKB-EC"/>
</dbReference>
<proteinExistence type="inferred from homology"/>
<organism evidence="4 5">
    <name type="scientific">Zymoseptoria tritici (strain ST99CH_3D7)</name>
    <dbReference type="NCBI Taxonomy" id="1276538"/>
    <lineage>
        <taxon>Eukaryota</taxon>
        <taxon>Fungi</taxon>
        <taxon>Dikarya</taxon>
        <taxon>Ascomycota</taxon>
        <taxon>Pezizomycotina</taxon>
        <taxon>Dothideomycetes</taxon>
        <taxon>Dothideomycetidae</taxon>
        <taxon>Mycosphaerellales</taxon>
        <taxon>Mycosphaerellaceae</taxon>
        <taxon>Zymoseptoria</taxon>
    </lineage>
</organism>
<accession>A0A1X7RZ14</accession>
<dbReference type="InterPro" id="IPR027417">
    <property type="entry name" value="P-loop_NTPase"/>
</dbReference>
<feature type="compositionally biased region" description="Polar residues" evidence="2">
    <location>
        <begin position="36"/>
        <end position="47"/>
    </location>
</feature>
<keyword evidence="1" id="KW-0227">DNA damage</keyword>
<keyword evidence="1" id="KW-0347">Helicase</keyword>
<feature type="region of interest" description="Disordered" evidence="2">
    <location>
        <begin position="167"/>
        <end position="188"/>
    </location>
</feature>
<dbReference type="InterPro" id="IPR051055">
    <property type="entry name" value="PIF1_helicase"/>
</dbReference>
<dbReference type="GO" id="GO:0006281">
    <property type="term" value="P:DNA repair"/>
    <property type="evidence" value="ECO:0007669"/>
    <property type="project" value="UniProtKB-KW"/>
</dbReference>
<reference evidence="4 5" key="1">
    <citation type="submission" date="2016-06" db="EMBL/GenBank/DDBJ databases">
        <authorList>
            <person name="Kjaerup R.B."/>
            <person name="Dalgaard T.S."/>
            <person name="Juul-Madsen H.R."/>
        </authorList>
    </citation>
    <scope>NUCLEOTIDE SEQUENCE [LARGE SCALE GENOMIC DNA]</scope>
</reference>
<keyword evidence="1" id="KW-0067">ATP-binding</keyword>
<dbReference type="Proteomes" id="UP000215127">
    <property type="component" value="Chromosome 7"/>
</dbReference>
<feature type="domain" description="AAA+ ATPase" evidence="3">
    <location>
        <begin position="343"/>
        <end position="526"/>
    </location>
</feature>
<dbReference type="CDD" id="cd18809">
    <property type="entry name" value="SF1_C_RecD"/>
    <property type="match status" value="1"/>
</dbReference>
<dbReference type="EMBL" id="LT853698">
    <property type="protein sequence ID" value="SMQ52673.1"/>
    <property type="molecule type" value="Genomic_DNA"/>
</dbReference>
<dbReference type="SUPFAM" id="SSF52540">
    <property type="entry name" value="P-loop containing nucleoside triphosphate hydrolases"/>
    <property type="match status" value="2"/>
</dbReference>
<comment type="similarity">
    <text evidence="1">Belongs to the helicase family.</text>
</comment>
<sequence>MARKRKRPGSEAINFDHAARPELGQREKQEKRNVQAAETSCNNLPQHTQSYRTTDATTTDGTLDKTKNRLLEFKRSRKLKKRRRRRLAESAAKRSLDSETVHPVQHCNTASVAQFTLQSASVALRSAFRLPQIQPPSVLCTETRTQAAADHYGLRQARHLARMGARTAQTAGQASQEPLTPEHVSSASAPRLDEAAADRYGLQQARHLALAGARRSQALTETPVSMAPSSNDSPSSDVAHSKNPATVPGYELDIRGDCDLLRVPRRIFDIRKYVRIGEGFVLGRQAKVFPPDLENTGAGDNEESAESTISQPISKFEEHFIHDIALDSALSEEQRRLVNLILDGRNIFYTGSAGTGKSTVLREFVSALELQGKQVVKVAPTGVAALNIHGQTYYRFAGWNKNSRKRSVSQLKREACNQYQRWERLNEVDVLVIDEISMLDAHQMDRLDSICRAARKPAERHETWRHYYGDQATSPHDSQLPFGGIQIIVTGDFCQLPPVAPFKTCFPCGKTTQDIGRGISRCEPCDNTFRTGDEWAFKSHAWQACDFTNVQLTQVHRQTDADFVAILEKLRAGQCPSPQQLDLLLNHPSETDGAIRLFPRNAEASAENANRLKEIPLQAFKYGCIDNTWHDAGAKTRSHVPSQSSFSPMLALKVGMLVMHLVNGPFQSGIVNGSQGRIVDFRPYDPAQLHESAKNGTDRLPPVVGDHAAYRSTLIREWLHRIPVKVLPYVEFFSGQRALIFPVCDVDEIGDEKPYTLRSRTQLPLAPAWAISIHKSQGMRLDRVSIDIDHAFKSEMPYVALSRARSLHGLELQSSNGLAAIRGVCRNPHVDKFLEACFGQKR</sequence>
<evidence type="ECO:0000256" key="1">
    <source>
        <dbReference type="RuleBase" id="RU363044"/>
    </source>
</evidence>
<dbReference type="EC" id="5.6.2.3" evidence="1"/>
<evidence type="ECO:0000259" key="3">
    <source>
        <dbReference type="SMART" id="SM00382"/>
    </source>
</evidence>
<dbReference type="GO" id="GO:0006310">
    <property type="term" value="P:DNA recombination"/>
    <property type="evidence" value="ECO:0007669"/>
    <property type="project" value="UniProtKB-KW"/>
</dbReference>
<keyword evidence="1" id="KW-0234">DNA repair</keyword>
<dbReference type="GO" id="GO:0005524">
    <property type="term" value="F:ATP binding"/>
    <property type="evidence" value="ECO:0007669"/>
    <property type="project" value="UniProtKB-KW"/>
</dbReference>
<keyword evidence="5" id="KW-1185">Reference proteome</keyword>
<comment type="cofactor">
    <cofactor evidence="1">
        <name>Mg(2+)</name>
        <dbReference type="ChEBI" id="CHEBI:18420"/>
    </cofactor>
</comment>
<dbReference type="AlphaFoldDB" id="A0A1X7RZ14"/>
<feature type="region of interest" description="Disordered" evidence="2">
    <location>
        <begin position="1"/>
        <end position="62"/>
    </location>
</feature>
<dbReference type="Gene3D" id="3.40.50.300">
    <property type="entry name" value="P-loop containing nucleotide triphosphate hydrolases"/>
    <property type="match status" value="2"/>
</dbReference>
<evidence type="ECO:0000256" key="2">
    <source>
        <dbReference type="SAM" id="MobiDB-lite"/>
    </source>
</evidence>
<name>A0A1X7RZ14_ZYMT9</name>
<keyword evidence="1" id="KW-0233">DNA recombination</keyword>
<comment type="catalytic activity">
    <reaction evidence="1">
        <text>ATP + H2O = ADP + phosphate + H(+)</text>
        <dbReference type="Rhea" id="RHEA:13065"/>
        <dbReference type="ChEBI" id="CHEBI:15377"/>
        <dbReference type="ChEBI" id="CHEBI:15378"/>
        <dbReference type="ChEBI" id="CHEBI:30616"/>
        <dbReference type="ChEBI" id="CHEBI:43474"/>
        <dbReference type="ChEBI" id="CHEBI:456216"/>
        <dbReference type="EC" id="5.6.2.3"/>
    </reaction>
</comment>